<protein>
    <submittedName>
        <fullName evidence="2">Uncharacterized protein</fullName>
    </submittedName>
</protein>
<reference evidence="2 3" key="1">
    <citation type="submission" date="2009-02" db="EMBL/GenBank/DDBJ databases">
        <title>Sequencing of the draft genome and assembly of Dethiobacter alkaliphilus AHT 1.</title>
        <authorList>
            <consortium name="US DOE Joint Genome Institute (JGI-PGF)"/>
            <person name="Lucas S."/>
            <person name="Copeland A."/>
            <person name="Lapidus A."/>
            <person name="Glavina del Rio T."/>
            <person name="Dalin E."/>
            <person name="Tice H."/>
            <person name="Bruce D."/>
            <person name="Goodwin L."/>
            <person name="Pitluck S."/>
            <person name="Larimer F."/>
            <person name="Land M.L."/>
            <person name="Hauser L."/>
            <person name="Muyzer G."/>
        </authorList>
    </citation>
    <scope>NUCLEOTIDE SEQUENCE [LARGE SCALE GENOMIC DNA]</scope>
    <source>
        <strain evidence="2 3">AHT 1</strain>
    </source>
</reference>
<comment type="caution">
    <text evidence="2">The sequence shown here is derived from an EMBL/GenBank/DDBJ whole genome shotgun (WGS) entry which is preliminary data.</text>
</comment>
<gene>
    <name evidence="2" type="ORF">DealDRAFT_2696</name>
</gene>
<organism evidence="2 3">
    <name type="scientific">Dethiobacter alkaliphilus AHT 1</name>
    <dbReference type="NCBI Taxonomy" id="555088"/>
    <lineage>
        <taxon>Bacteria</taxon>
        <taxon>Bacillati</taxon>
        <taxon>Bacillota</taxon>
        <taxon>Dethiobacteria</taxon>
        <taxon>Dethiobacterales</taxon>
        <taxon>Dethiobacteraceae</taxon>
        <taxon>Dethiobacter</taxon>
    </lineage>
</organism>
<evidence type="ECO:0000313" key="3">
    <source>
        <dbReference type="Proteomes" id="UP000006443"/>
    </source>
</evidence>
<keyword evidence="3" id="KW-1185">Reference proteome</keyword>
<dbReference type="EMBL" id="ACJM01000017">
    <property type="protein sequence ID" value="EEG76459.1"/>
    <property type="molecule type" value="Genomic_DNA"/>
</dbReference>
<name>C0GJN7_DETAL</name>
<dbReference type="AlphaFoldDB" id="C0GJN7"/>
<accession>C0GJN7</accession>
<feature type="coiled-coil region" evidence="1">
    <location>
        <begin position="6"/>
        <end position="33"/>
    </location>
</feature>
<evidence type="ECO:0000256" key="1">
    <source>
        <dbReference type="SAM" id="Coils"/>
    </source>
</evidence>
<proteinExistence type="predicted"/>
<dbReference type="Proteomes" id="UP000006443">
    <property type="component" value="Unassembled WGS sequence"/>
</dbReference>
<sequence>MYQSDVYQLNSLLKQMRQECRELQEEITEGIDLLQEKERIRQGKAAIVNQLNEDIKDAAGRQKGYWEPYKKEKMERRLERFAAMLPA</sequence>
<evidence type="ECO:0000313" key="2">
    <source>
        <dbReference type="EMBL" id="EEG76459.1"/>
    </source>
</evidence>
<dbReference type="RefSeq" id="WP_008518360.1">
    <property type="nucleotide sequence ID" value="NZ_ACJM01000017.1"/>
</dbReference>
<keyword evidence="1" id="KW-0175">Coiled coil</keyword>